<reference evidence="2" key="2">
    <citation type="journal article" date="2023" name="IMA Fungus">
        <title>Comparative genomic study of the Penicillium genus elucidates a diverse pangenome and 15 lateral gene transfer events.</title>
        <authorList>
            <person name="Petersen C."/>
            <person name="Sorensen T."/>
            <person name="Nielsen M.R."/>
            <person name="Sondergaard T.E."/>
            <person name="Sorensen J.L."/>
            <person name="Fitzpatrick D.A."/>
            <person name="Frisvad J.C."/>
            <person name="Nielsen K.L."/>
        </authorList>
    </citation>
    <scope>NUCLEOTIDE SEQUENCE</scope>
    <source>
        <strain evidence="2">IBT 29495</strain>
    </source>
</reference>
<evidence type="ECO:0000313" key="3">
    <source>
        <dbReference type="Proteomes" id="UP001149954"/>
    </source>
</evidence>
<dbReference type="OrthoDB" id="5230585at2759"/>
<dbReference type="PANTHER" id="PTHR42080:SF3">
    <property type="entry name" value="SRR1-LIKE DOMAIN-CONTAINING PROTEIN"/>
    <property type="match status" value="1"/>
</dbReference>
<name>A0A9W9XP94_9EURO</name>
<dbReference type="Proteomes" id="UP001149954">
    <property type="component" value="Unassembled WGS sequence"/>
</dbReference>
<dbReference type="Pfam" id="PF07985">
    <property type="entry name" value="SRR1"/>
    <property type="match status" value="1"/>
</dbReference>
<evidence type="ECO:0000259" key="1">
    <source>
        <dbReference type="Pfam" id="PF07985"/>
    </source>
</evidence>
<feature type="domain" description="SRR1-like" evidence="1">
    <location>
        <begin position="20"/>
        <end position="156"/>
    </location>
</feature>
<dbReference type="PANTHER" id="PTHR42080">
    <property type="entry name" value="SRR1 DOMAIN-CONTAINING PROTEIN"/>
    <property type="match status" value="1"/>
</dbReference>
<evidence type="ECO:0000313" key="2">
    <source>
        <dbReference type="EMBL" id="KAJ5496653.1"/>
    </source>
</evidence>
<reference evidence="2" key="1">
    <citation type="submission" date="2022-12" db="EMBL/GenBank/DDBJ databases">
        <authorList>
            <person name="Petersen C."/>
        </authorList>
    </citation>
    <scope>NUCLEOTIDE SEQUENCE</scope>
    <source>
        <strain evidence="2">IBT 29495</strain>
    </source>
</reference>
<dbReference type="InterPro" id="IPR012942">
    <property type="entry name" value="SRR1-like"/>
</dbReference>
<sequence>MFHDKTQEWKESPACENLKTILSSSAKNHEIDKIVAFALGTMSHQRFNVDGSLQTTAGWSSALQHALLVTVIEWLKERDQKEKVLCYSQDPAYTEVDKKILDEEGIEVIDDPRGWLEVDEQSVVLSIAPNVPVKEIITDISRPAVIIWCRVEFYDGLGQGYTDPDSPRVRAMMEGYELHEFGPDEEMFCNIVVYIRKSVAAPVPLDGRFP</sequence>
<dbReference type="EMBL" id="JAPWDS010000005">
    <property type="protein sequence ID" value="KAJ5496653.1"/>
    <property type="molecule type" value="Genomic_DNA"/>
</dbReference>
<keyword evidence="3" id="KW-1185">Reference proteome</keyword>
<gene>
    <name evidence="2" type="ORF">N7463_008640</name>
</gene>
<organism evidence="2 3">
    <name type="scientific">Penicillium fimorum</name>
    <dbReference type="NCBI Taxonomy" id="1882269"/>
    <lineage>
        <taxon>Eukaryota</taxon>
        <taxon>Fungi</taxon>
        <taxon>Dikarya</taxon>
        <taxon>Ascomycota</taxon>
        <taxon>Pezizomycotina</taxon>
        <taxon>Eurotiomycetes</taxon>
        <taxon>Eurotiomycetidae</taxon>
        <taxon>Eurotiales</taxon>
        <taxon>Aspergillaceae</taxon>
        <taxon>Penicillium</taxon>
    </lineage>
</organism>
<protein>
    <recommendedName>
        <fullName evidence="1">SRR1-like domain-containing protein</fullName>
    </recommendedName>
</protein>
<accession>A0A9W9XP94</accession>
<proteinExistence type="predicted"/>
<dbReference type="AlphaFoldDB" id="A0A9W9XP94"/>
<comment type="caution">
    <text evidence="2">The sequence shown here is derived from an EMBL/GenBank/DDBJ whole genome shotgun (WGS) entry which is preliminary data.</text>
</comment>